<dbReference type="PANTHER" id="PTHR30146">
    <property type="entry name" value="LACI-RELATED TRANSCRIPTIONAL REPRESSOR"/>
    <property type="match status" value="1"/>
</dbReference>
<feature type="domain" description="HTH lacI-type" evidence="6">
    <location>
        <begin position="4"/>
        <end position="58"/>
    </location>
</feature>
<feature type="domain" description="HTH cro/C1-type" evidence="7">
    <location>
        <begin position="5"/>
        <end position="38"/>
    </location>
</feature>
<dbReference type="InterPro" id="IPR028082">
    <property type="entry name" value="Peripla_BP_I"/>
</dbReference>
<evidence type="ECO:0000259" key="6">
    <source>
        <dbReference type="PROSITE" id="PS50932"/>
    </source>
</evidence>
<dbReference type="RefSeq" id="WP_231035606.1">
    <property type="nucleotide sequence ID" value="NZ_JAJNGX010000019.1"/>
</dbReference>
<evidence type="ECO:0000256" key="3">
    <source>
        <dbReference type="ARBA" id="ARBA00023125"/>
    </source>
</evidence>
<reference evidence="8" key="1">
    <citation type="submission" date="2021-01" db="EMBL/GenBank/DDBJ databases">
        <title>Diatom-associated Roseobacters Show Island Model of Population Structure.</title>
        <authorList>
            <person name="Qu L."/>
            <person name="Feng X."/>
            <person name="Chen Y."/>
            <person name="Li L."/>
            <person name="Wang X."/>
            <person name="Hu Z."/>
            <person name="Wang H."/>
            <person name="Luo H."/>
        </authorList>
    </citation>
    <scope>NUCLEOTIDE SEQUENCE</scope>
    <source>
        <strain evidence="8">SM26-45</strain>
    </source>
</reference>
<dbReference type="InterPro" id="IPR000843">
    <property type="entry name" value="HTH_LacI"/>
</dbReference>
<dbReference type="Gene3D" id="1.10.260.40">
    <property type="entry name" value="lambda repressor-like DNA-binding domains"/>
    <property type="match status" value="1"/>
</dbReference>
<dbReference type="SUPFAM" id="SSF53822">
    <property type="entry name" value="Periplasmic binding protein-like I"/>
    <property type="match status" value="1"/>
</dbReference>
<dbReference type="Proteomes" id="UP000809337">
    <property type="component" value="Unassembled WGS sequence"/>
</dbReference>
<evidence type="ECO:0000256" key="2">
    <source>
        <dbReference type="ARBA" id="ARBA00023015"/>
    </source>
</evidence>
<feature type="region of interest" description="Disordered" evidence="5">
    <location>
        <begin position="311"/>
        <end position="332"/>
    </location>
</feature>
<sequence length="332" mass="35462">MSKPTISDLARLAGVSKTTVSHAFSGRRHVDPETCRKIKELAREVGYRPNRSAQSLRTGRTGMIALASSMPFSIAAGPSRLGFFMEIAATAAVASLTRNQALCLIPPMEADGALDAIAMDGAILVEPYANDPMVDRFFNSGIPVVSIGRVPGRDDIPFVDLHSYATALMVLNHLRDAGAAKVGLMTGTQRRNSYLETEAAHSAFCENLGIPQILVRVDEAGGEHEAEQCCTALLRDHPDLDALYVPVDAFASGATKAAKSLHRNVPETLRLATRYDGSRAKLADPPLTAVDLHLDALAKLAVDLLIQTIDGQKGESPSSPMPRLVPRQSSGT</sequence>
<evidence type="ECO:0000256" key="4">
    <source>
        <dbReference type="ARBA" id="ARBA00023163"/>
    </source>
</evidence>
<keyword evidence="2" id="KW-0805">Transcription regulation</keyword>
<comment type="caution">
    <text evidence="8">The sequence shown here is derived from an EMBL/GenBank/DDBJ whole genome shotgun (WGS) entry which is preliminary data.</text>
</comment>
<keyword evidence="1" id="KW-0678">Repressor</keyword>
<dbReference type="AlphaFoldDB" id="A0A9Q2NX12"/>
<accession>A0A9Q2NX12</accession>
<protein>
    <submittedName>
        <fullName evidence="8">LacI family DNA-binding transcriptional regulator</fullName>
    </submittedName>
</protein>
<organism evidence="8 9">
    <name type="scientific">Pseudosulfitobacter pseudonitzschiae</name>
    <dbReference type="NCBI Taxonomy" id="1402135"/>
    <lineage>
        <taxon>Bacteria</taxon>
        <taxon>Pseudomonadati</taxon>
        <taxon>Pseudomonadota</taxon>
        <taxon>Alphaproteobacteria</taxon>
        <taxon>Rhodobacterales</taxon>
        <taxon>Roseobacteraceae</taxon>
        <taxon>Pseudosulfitobacter</taxon>
    </lineage>
</organism>
<dbReference type="EMBL" id="JAFBWN010000019">
    <property type="protein sequence ID" value="MBM2356723.1"/>
    <property type="molecule type" value="Genomic_DNA"/>
</dbReference>
<dbReference type="SMART" id="SM00354">
    <property type="entry name" value="HTH_LACI"/>
    <property type="match status" value="1"/>
</dbReference>
<dbReference type="Pfam" id="PF13377">
    <property type="entry name" value="Peripla_BP_3"/>
    <property type="match status" value="1"/>
</dbReference>
<evidence type="ECO:0000259" key="7">
    <source>
        <dbReference type="PROSITE" id="PS50943"/>
    </source>
</evidence>
<dbReference type="PANTHER" id="PTHR30146:SF151">
    <property type="entry name" value="HTH-TYPE TRANSCRIPTIONAL REPRESSOR CYTR"/>
    <property type="match status" value="1"/>
</dbReference>
<dbReference type="PROSITE" id="PS50943">
    <property type="entry name" value="HTH_CROC1"/>
    <property type="match status" value="1"/>
</dbReference>
<dbReference type="InterPro" id="IPR010982">
    <property type="entry name" value="Lambda_DNA-bd_dom_sf"/>
</dbReference>
<dbReference type="CDD" id="cd01392">
    <property type="entry name" value="HTH_LacI"/>
    <property type="match status" value="1"/>
</dbReference>
<dbReference type="GO" id="GO:0003700">
    <property type="term" value="F:DNA-binding transcription factor activity"/>
    <property type="evidence" value="ECO:0007669"/>
    <property type="project" value="TreeGrafter"/>
</dbReference>
<gene>
    <name evidence="8" type="ORF">JQX14_19395</name>
</gene>
<keyword evidence="3 8" id="KW-0238">DNA-binding</keyword>
<dbReference type="GO" id="GO:0000976">
    <property type="term" value="F:transcription cis-regulatory region binding"/>
    <property type="evidence" value="ECO:0007669"/>
    <property type="project" value="TreeGrafter"/>
</dbReference>
<dbReference type="InterPro" id="IPR046335">
    <property type="entry name" value="LacI/GalR-like_sensor"/>
</dbReference>
<dbReference type="PROSITE" id="PS50932">
    <property type="entry name" value="HTH_LACI_2"/>
    <property type="match status" value="1"/>
</dbReference>
<dbReference type="Gene3D" id="3.40.50.2300">
    <property type="match status" value="2"/>
</dbReference>
<dbReference type="Pfam" id="PF00356">
    <property type="entry name" value="LacI"/>
    <property type="match status" value="1"/>
</dbReference>
<evidence type="ECO:0000256" key="1">
    <source>
        <dbReference type="ARBA" id="ARBA00022491"/>
    </source>
</evidence>
<evidence type="ECO:0000313" key="8">
    <source>
        <dbReference type="EMBL" id="MBM2356723.1"/>
    </source>
</evidence>
<evidence type="ECO:0000313" key="9">
    <source>
        <dbReference type="Proteomes" id="UP000809337"/>
    </source>
</evidence>
<dbReference type="InterPro" id="IPR001387">
    <property type="entry name" value="Cro/C1-type_HTH"/>
</dbReference>
<evidence type="ECO:0000256" key="5">
    <source>
        <dbReference type="SAM" id="MobiDB-lite"/>
    </source>
</evidence>
<dbReference type="SUPFAM" id="SSF47413">
    <property type="entry name" value="lambda repressor-like DNA-binding domains"/>
    <property type="match status" value="1"/>
</dbReference>
<keyword evidence="4" id="KW-0804">Transcription</keyword>
<proteinExistence type="predicted"/>
<name>A0A9Q2NX12_9RHOB</name>